<feature type="domain" description="Putative DnaT-like" evidence="1">
    <location>
        <begin position="1"/>
        <end position="158"/>
    </location>
</feature>
<accession>A0A7S5AYU4</accession>
<proteinExistence type="predicted"/>
<evidence type="ECO:0000313" key="2">
    <source>
        <dbReference type="EMBL" id="QEA09741.1"/>
    </source>
</evidence>
<evidence type="ECO:0000259" key="1">
    <source>
        <dbReference type="Pfam" id="PF20557"/>
    </source>
</evidence>
<evidence type="ECO:0000313" key="3">
    <source>
        <dbReference type="Proteomes" id="UP000617051"/>
    </source>
</evidence>
<sequence length="167" mass="18480">MSLIVEDGSGLPNANAYIDVAYADAYFALRGRQEWADLTVEKKEQSIVAATDYVETRWGCLFLSTRLTDTQALSFPRKKWDGIPDSLKKAVCEYAIRSSQHPLYAEPVLDESGFVVTETLEKVGPIQEKKSFKTGGLGMGGVLVRPYPAADSLMRGLVRPSNGRVYR</sequence>
<name>A0A7S5AYU4_9CAUD</name>
<dbReference type="InterPro" id="IPR046787">
    <property type="entry name" value="DnaT_2"/>
</dbReference>
<dbReference type="Pfam" id="PF20557">
    <property type="entry name" value="DnaT_2"/>
    <property type="match status" value="1"/>
</dbReference>
<reference evidence="2 3" key="1">
    <citation type="journal article" date="2020" name="Phage (New Rochelle)">
        <title>A New High-Throughput Screening Method for Phages: Enabling Crude Isolation and Fast Identification of Diverse Phages with Therapeutic Potential.</title>
        <authorList>
            <person name="Olsen N.S."/>
            <person name="Hendriksen N.B."/>
            <person name="Hansen L.H."/>
            <person name="Kot W."/>
        </authorList>
    </citation>
    <scope>NUCLEOTIDE SEQUENCE [LARGE SCALE GENOMIC DNA]</scope>
</reference>
<dbReference type="RefSeq" id="YP_010671693.1">
    <property type="nucleotide sequence ID" value="NC_070970.1"/>
</dbReference>
<dbReference type="GeneID" id="77947948"/>
<dbReference type="KEGG" id="vg:77947948"/>
<dbReference type="Proteomes" id="UP000617051">
    <property type="component" value="Segment"/>
</dbReference>
<keyword evidence="3" id="KW-1185">Reference proteome</keyword>
<organism evidence="2 3">
    <name type="scientific">Pseudomonas phage Iggy</name>
    <dbReference type="NCBI Taxonomy" id="2592193"/>
    <lineage>
        <taxon>Viruses</taxon>
        <taxon>Duplodnaviria</taxon>
        <taxon>Heunggongvirae</taxon>
        <taxon>Uroviricota</taxon>
        <taxon>Caudoviricetes</taxon>
        <taxon>Queuovirinae</taxon>
        <taxon>Iggyvirus</taxon>
        <taxon>Iggyvirus iggy</taxon>
    </lineage>
</organism>
<protein>
    <recommendedName>
        <fullName evidence="1">Putative DnaT-like domain-containing protein</fullName>
    </recommendedName>
</protein>
<dbReference type="EMBL" id="MN029011">
    <property type="protein sequence ID" value="QEA09741.1"/>
    <property type="molecule type" value="Genomic_DNA"/>
</dbReference>